<evidence type="ECO:0000313" key="2">
    <source>
        <dbReference type="Proteomes" id="UP001156882"/>
    </source>
</evidence>
<accession>A0ABQ6CR99</accession>
<name>A0ABQ6CR99_9HYPH</name>
<gene>
    <name evidence="1" type="ORF">GCM10007874_58630</name>
</gene>
<dbReference type="RefSeq" id="WP_284315797.1">
    <property type="nucleotide sequence ID" value="NZ_BSPC01000066.1"/>
</dbReference>
<organism evidence="1 2">
    <name type="scientific">Labrys miyagiensis</name>
    <dbReference type="NCBI Taxonomy" id="346912"/>
    <lineage>
        <taxon>Bacteria</taxon>
        <taxon>Pseudomonadati</taxon>
        <taxon>Pseudomonadota</taxon>
        <taxon>Alphaproteobacteria</taxon>
        <taxon>Hyphomicrobiales</taxon>
        <taxon>Xanthobacteraceae</taxon>
        <taxon>Labrys</taxon>
    </lineage>
</organism>
<keyword evidence="2" id="KW-1185">Reference proteome</keyword>
<reference evidence="2" key="1">
    <citation type="journal article" date="2019" name="Int. J. Syst. Evol. Microbiol.">
        <title>The Global Catalogue of Microorganisms (GCM) 10K type strain sequencing project: providing services to taxonomists for standard genome sequencing and annotation.</title>
        <authorList>
            <consortium name="The Broad Institute Genomics Platform"/>
            <consortium name="The Broad Institute Genome Sequencing Center for Infectious Disease"/>
            <person name="Wu L."/>
            <person name="Ma J."/>
        </authorList>
    </citation>
    <scope>NUCLEOTIDE SEQUENCE [LARGE SCALE GENOMIC DNA]</scope>
    <source>
        <strain evidence="2">NBRC 101365</strain>
    </source>
</reference>
<evidence type="ECO:0000313" key="1">
    <source>
        <dbReference type="EMBL" id="GLS22843.1"/>
    </source>
</evidence>
<dbReference type="EMBL" id="BSPC01000066">
    <property type="protein sequence ID" value="GLS22843.1"/>
    <property type="molecule type" value="Genomic_DNA"/>
</dbReference>
<proteinExistence type="predicted"/>
<comment type="caution">
    <text evidence="1">The sequence shown here is derived from an EMBL/GenBank/DDBJ whole genome shotgun (WGS) entry which is preliminary data.</text>
</comment>
<dbReference type="Proteomes" id="UP001156882">
    <property type="component" value="Unassembled WGS sequence"/>
</dbReference>
<sequence length="85" mass="9785">MTRIIVSVDELPAELFEQKNRSKYQFDDIEEGKAEFIPGKRRNVYQGLNAWLKSNPDAKLMVTKECVREINGEQVPGVYVFHKAA</sequence>
<protein>
    <submittedName>
        <fullName evidence="1">Uncharacterized protein</fullName>
    </submittedName>
</protein>